<dbReference type="InterPro" id="IPR004843">
    <property type="entry name" value="Calcineurin-like_PHP"/>
</dbReference>
<dbReference type="AlphaFoldDB" id="A0A166GU64"/>
<dbReference type="InterPro" id="IPR029052">
    <property type="entry name" value="Metallo-depent_PP-like"/>
</dbReference>
<evidence type="ECO:0000313" key="3">
    <source>
        <dbReference type="Proteomes" id="UP000076798"/>
    </source>
</evidence>
<keyword evidence="3" id="KW-1185">Reference proteome</keyword>
<organism evidence="2 3">
    <name type="scientific">Sistotremastrum suecicum HHB10207 ss-3</name>
    <dbReference type="NCBI Taxonomy" id="1314776"/>
    <lineage>
        <taxon>Eukaryota</taxon>
        <taxon>Fungi</taxon>
        <taxon>Dikarya</taxon>
        <taxon>Basidiomycota</taxon>
        <taxon>Agaricomycotina</taxon>
        <taxon>Agaricomycetes</taxon>
        <taxon>Sistotremastrales</taxon>
        <taxon>Sistotremastraceae</taxon>
        <taxon>Sistotremastrum</taxon>
    </lineage>
</organism>
<dbReference type="InterPro" id="IPR051693">
    <property type="entry name" value="UPF0046_metallophosphoest"/>
</dbReference>
<dbReference type="PANTHER" id="PTHR12905">
    <property type="entry name" value="METALLOPHOSPHOESTERASE"/>
    <property type="match status" value="1"/>
</dbReference>
<proteinExistence type="predicted"/>
<dbReference type="OrthoDB" id="630188at2759"/>
<name>A0A166GU64_9AGAM</name>
<dbReference type="Gene3D" id="3.60.21.10">
    <property type="match status" value="1"/>
</dbReference>
<protein>
    <submittedName>
        <fullName evidence="2">Metallo-dependent phosphatase</fullName>
    </submittedName>
</protein>
<dbReference type="SUPFAM" id="SSF56300">
    <property type="entry name" value="Metallo-dependent phosphatases"/>
    <property type="match status" value="1"/>
</dbReference>
<sequence>MTIDTFRSYTDYDPLHPPEHPGQYWTRFVCISDTHSGRFPVPPGDILLHAGDLSSWGQVHQFQTTTEWLASLPHPHKILVGGNHDLCLDPQCTDESPSGEGWVTAQDHRAALELVRGEKAVQAGLIYLDHQSCNVTTRDREWRVYGSPSSPMHLSGAFQYIGSAQAEEVCQKIPTDTEILITHTPAHRVLDLTSKGKHAGCQFLTKRMASLADCKLHVCGHIHEAHGVHVVKQETTNMLAVNAALYRKGMAIIVDMKN</sequence>
<dbReference type="PANTHER" id="PTHR12905:SF0">
    <property type="entry name" value="CALCINEURIN-LIKE PHOSPHOESTERASE DOMAIN-CONTAINING PROTEIN"/>
    <property type="match status" value="1"/>
</dbReference>
<accession>A0A166GU64</accession>
<gene>
    <name evidence="2" type="ORF">SISSUDRAFT_1058885</name>
</gene>
<dbReference type="Proteomes" id="UP000076798">
    <property type="component" value="Unassembled WGS sequence"/>
</dbReference>
<evidence type="ECO:0000313" key="2">
    <source>
        <dbReference type="EMBL" id="KZT42015.1"/>
    </source>
</evidence>
<evidence type="ECO:0000259" key="1">
    <source>
        <dbReference type="Pfam" id="PF00149"/>
    </source>
</evidence>
<reference evidence="2 3" key="1">
    <citation type="journal article" date="2016" name="Mol. Biol. Evol.">
        <title>Comparative Genomics of Early-Diverging Mushroom-Forming Fungi Provides Insights into the Origins of Lignocellulose Decay Capabilities.</title>
        <authorList>
            <person name="Nagy L.G."/>
            <person name="Riley R."/>
            <person name="Tritt A."/>
            <person name="Adam C."/>
            <person name="Daum C."/>
            <person name="Floudas D."/>
            <person name="Sun H."/>
            <person name="Yadav J.S."/>
            <person name="Pangilinan J."/>
            <person name="Larsson K.H."/>
            <person name="Matsuura K."/>
            <person name="Barry K."/>
            <person name="Labutti K."/>
            <person name="Kuo R."/>
            <person name="Ohm R.A."/>
            <person name="Bhattacharya S.S."/>
            <person name="Shirouzu T."/>
            <person name="Yoshinaga Y."/>
            <person name="Martin F.M."/>
            <person name="Grigoriev I.V."/>
            <person name="Hibbett D.S."/>
        </authorList>
    </citation>
    <scope>NUCLEOTIDE SEQUENCE [LARGE SCALE GENOMIC DNA]</scope>
    <source>
        <strain evidence="2 3">HHB10207 ss-3</strain>
    </source>
</reference>
<dbReference type="EMBL" id="KV428016">
    <property type="protein sequence ID" value="KZT42015.1"/>
    <property type="molecule type" value="Genomic_DNA"/>
</dbReference>
<dbReference type="GO" id="GO:0016787">
    <property type="term" value="F:hydrolase activity"/>
    <property type="evidence" value="ECO:0007669"/>
    <property type="project" value="InterPro"/>
</dbReference>
<feature type="domain" description="Calcineurin-like phosphoesterase" evidence="1">
    <location>
        <begin position="43"/>
        <end position="224"/>
    </location>
</feature>
<dbReference type="Pfam" id="PF00149">
    <property type="entry name" value="Metallophos"/>
    <property type="match status" value="1"/>
</dbReference>
<dbReference type="CDD" id="cd07379">
    <property type="entry name" value="MPP_239FB"/>
    <property type="match status" value="1"/>
</dbReference>